<dbReference type="EMBL" id="VLNT01000001">
    <property type="protein sequence ID" value="TSD68211.1"/>
    <property type="molecule type" value="Genomic_DNA"/>
</dbReference>
<evidence type="ECO:0000313" key="5">
    <source>
        <dbReference type="EMBL" id="TSD68211.1"/>
    </source>
</evidence>
<dbReference type="InterPro" id="IPR012337">
    <property type="entry name" value="RNaseH-like_sf"/>
</dbReference>
<dbReference type="RefSeq" id="WP_143911159.1">
    <property type="nucleotide sequence ID" value="NZ_VLNT01000001.1"/>
</dbReference>
<gene>
    <name evidence="5" type="ORF">FNM00_01035</name>
</gene>
<accession>A0A554SPC7</accession>
<dbReference type="InterPro" id="IPR013520">
    <property type="entry name" value="Ribonucl_H"/>
</dbReference>
<dbReference type="Pfam" id="PF00929">
    <property type="entry name" value="RNase_T"/>
    <property type="match status" value="1"/>
</dbReference>
<reference evidence="5 6" key="1">
    <citation type="submission" date="2019-07" db="EMBL/GenBank/DDBJ databases">
        <authorList>
            <person name="Zhao L.H."/>
        </authorList>
    </citation>
    <scope>NUCLEOTIDE SEQUENCE [LARGE SCALE GENOMIC DNA]</scope>
    <source>
        <strain evidence="5 6">Co35</strain>
    </source>
</reference>
<dbReference type="CDD" id="cd06127">
    <property type="entry name" value="DEDDh"/>
    <property type="match status" value="1"/>
</dbReference>
<dbReference type="PANTHER" id="PTHR30231:SF4">
    <property type="entry name" value="PROTEIN NEN2"/>
    <property type="match status" value="1"/>
</dbReference>
<dbReference type="InterPro" id="IPR036397">
    <property type="entry name" value="RNaseH_sf"/>
</dbReference>
<evidence type="ECO:0000313" key="6">
    <source>
        <dbReference type="Proteomes" id="UP000316988"/>
    </source>
</evidence>
<dbReference type="PANTHER" id="PTHR30231">
    <property type="entry name" value="DNA POLYMERASE III SUBUNIT EPSILON"/>
    <property type="match status" value="1"/>
</dbReference>
<proteinExistence type="predicted"/>
<dbReference type="OrthoDB" id="190275at2"/>
<evidence type="ECO:0000259" key="4">
    <source>
        <dbReference type="SMART" id="SM00479"/>
    </source>
</evidence>
<evidence type="ECO:0000256" key="1">
    <source>
        <dbReference type="ARBA" id="ARBA00022722"/>
    </source>
</evidence>
<keyword evidence="3" id="KW-0269">Exonuclease</keyword>
<dbReference type="Proteomes" id="UP000316988">
    <property type="component" value="Unassembled WGS sequence"/>
</dbReference>
<dbReference type="SUPFAM" id="SSF53098">
    <property type="entry name" value="Ribonuclease H-like"/>
    <property type="match status" value="1"/>
</dbReference>
<dbReference type="SMART" id="SM00479">
    <property type="entry name" value="EXOIII"/>
    <property type="match status" value="1"/>
</dbReference>
<dbReference type="GO" id="GO:0003676">
    <property type="term" value="F:nucleic acid binding"/>
    <property type="evidence" value="ECO:0007669"/>
    <property type="project" value="InterPro"/>
</dbReference>
<dbReference type="GO" id="GO:0005829">
    <property type="term" value="C:cytosol"/>
    <property type="evidence" value="ECO:0007669"/>
    <property type="project" value="TreeGrafter"/>
</dbReference>
<evidence type="ECO:0000256" key="3">
    <source>
        <dbReference type="ARBA" id="ARBA00022839"/>
    </source>
</evidence>
<name>A0A554SPC7_9ACTN</name>
<sequence length="273" mass="30430">MRQNAYAGQCADCGVEVGPQGGFRIGFGEDGFTVCAEHRPTPPPRGEHEGWHTGPLASLDFETTGVDPWSDRIVSYAALGPDGRDLIGRVNPQVPIPDKASAIHGLRDADVAAAPSPVVALRELSAWVDDLVARWVPLVVFNAAFDLTVLRTELWRYRLSQPRWDALLVIDPFVVDYGIERGRLGSRRLVDVADYYGIAIENAHDAACDARVARDVAIELGARHRRVIREEARLAMAQQRFWAARRTMDFNRFAMRRGRRLEPIPDWPFAPAP</sequence>
<keyword evidence="2" id="KW-0378">Hydrolase</keyword>
<dbReference type="GO" id="GO:0008408">
    <property type="term" value="F:3'-5' exonuclease activity"/>
    <property type="evidence" value="ECO:0007669"/>
    <property type="project" value="TreeGrafter"/>
</dbReference>
<comment type="caution">
    <text evidence="5">The sequence shown here is derived from an EMBL/GenBank/DDBJ whole genome shotgun (WGS) entry which is preliminary data.</text>
</comment>
<protein>
    <recommendedName>
        <fullName evidence="4">Exonuclease domain-containing protein</fullName>
    </recommendedName>
</protein>
<keyword evidence="6" id="KW-1185">Reference proteome</keyword>
<dbReference type="AlphaFoldDB" id="A0A554SPC7"/>
<dbReference type="Gene3D" id="3.30.420.10">
    <property type="entry name" value="Ribonuclease H-like superfamily/Ribonuclease H"/>
    <property type="match status" value="1"/>
</dbReference>
<evidence type="ECO:0000256" key="2">
    <source>
        <dbReference type="ARBA" id="ARBA00022801"/>
    </source>
</evidence>
<keyword evidence="1" id="KW-0540">Nuclease</keyword>
<organism evidence="5 6">
    <name type="scientific">Aeromicrobium piscarium</name>
    <dbReference type="NCBI Taxonomy" id="2590901"/>
    <lineage>
        <taxon>Bacteria</taxon>
        <taxon>Bacillati</taxon>
        <taxon>Actinomycetota</taxon>
        <taxon>Actinomycetes</taxon>
        <taxon>Propionibacteriales</taxon>
        <taxon>Nocardioidaceae</taxon>
        <taxon>Aeromicrobium</taxon>
    </lineage>
</organism>
<feature type="domain" description="Exonuclease" evidence="4">
    <location>
        <begin position="55"/>
        <end position="226"/>
    </location>
</feature>